<evidence type="ECO:0000313" key="2">
    <source>
        <dbReference type="Proteomes" id="UP000807504"/>
    </source>
</evidence>
<organism evidence="1 2">
    <name type="scientific">Argiope bruennichi</name>
    <name type="common">Wasp spider</name>
    <name type="synonym">Aranea bruennichi</name>
    <dbReference type="NCBI Taxonomy" id="94029"/>
    <lineage>
        <taxon>Eukaryota</taxon>
        <taxon>Metazoa</taxon>
        <taxon>Ecdysozoa</taxon>
        <taxon>Arthropoda</taxon>
        <taxon>Chelicerata</taxon>
        <taxon>Arachnida</taxon>
        <taxon>Araneae</taxon>
        <taxon>Araneomorphae</taxon>
        <taxon>Entelegynae</taxon>
        <taxon>Araneoidea</taxon>
        <taxon>Araneidae</taxon>
        <taxon>Argiope</taxon>
    </lineage>
</organism>
<name>A0A8T0F6H5_ARGBR</name>
<dbReference type="AlphaFoldDB" id="A0A8T0F6H5"/>
<dbReference type="Proteomes" id="UP000807504">
    <property type="component" value="Unassembled WGS sequence"/>
</dbReference>
<evidence type="ECO:0000313" key="1">
    <source>
        <dbReference type="EMBL" id="KAF8786786.1"/>
    </source>
</evidence>
<comment type="caution">
    <text evidence="1">The sequence shown here is derived from an EMBL/GenBank/DDBJ whole genome shotgun (WGS) entry which is preliminary data.</text>
</comment>
<sequence length="85" mass="9952">MIRVDRYSKFEYFQLSAIFLVNSISVAKERDLFCQTALLILEDLPVKNWRGFGPHTDGMGVEVCPVHKTDFKKTHCRDYLRRKDG</sequence>
<gene>
    <name evidence="1" type="ORF">HNY73_008458</name>
</gene>
<keyword evidence="2" id="KW-1185">Reference proteome</keyword>
<protein>
    <submittedName>
        <fullName evidence="1">Uncharacterized protein</fullName>
    </submittedName>
</protein>
<reference evidence="1" key="2">
    <citation type="submission" date="2020-06" db="EMBL/GenBank/DDBJ databases">
        <authorList>
            <person name="Sheffer M."/>
        </authorList>
    </citation>
    <scope>NUCLEOTIDE SEQUENCE</scope>
</reference>
<reference evidence="1" key="1">
    <citation type="journal article" date="2020" name="bioRxiv">
        <title>Chromosome-level reference genome of the European wasp spider Argiope bruennichi: a resource for studies on range expansion and evolutionary adaptation.</title>
        <authorList>
            <person name="Sheffer M.M."/>
            <person name="Hoppe A."/>
            <person name="Krehenwinkel H."/>
            <person name="Uhl G."/>
            <person name="Kuss A.W."/>
            <person name="Jensen L."/>
            <person name="Jensen C."/>
            <person name="Gillespie R.G."/>
            <person name="Hoff K.J."/>
            <person name="Prost S."/>
        </authorList>
    </citation>
    <scope>NUCLEOTIDE SEQUENCE</scope>
</reference>
<accession>A0A8T0F6H5</accession>
<proteinExistence type="predicted"/>
<dbReference type="EMBL" id="JABXBU010000015">
    <property type="protein sequence ID" value="KAF8786786.1"/>
    <property type="molecule type" value="Genomic_DNA"/>
</dbReference>